<organism evidence="1 2">
    <name type="scientific">Hermanssonia centrifuga</name>
    <dbReference type="NCBI Taxonomy" id="98765"/>
    <lineage>
        <taxon>Eukaryota</taxon>
        <taxon>Fungi</taxon>
        <taxon>Dikarya</taxon>
        <taxon>Basidiomycota</taxon>
        <taxon>Agaricomycotina</taxon>
        <taxon>Agaricomycetes</taxon>
        <taxon>Polyporales</taxon>
        <taxon>Meruliaceae</taxon>
        <taxon>Hermanssonia</taxon>
    </lineage>
</organism>
<dbReference type="Proteomes" id="UP000186601">
    <property type="component" value="Unassembled WGS sequence"/>
</dbReference>
<evidence type="ECO:0000313" key="2">
    <source>
        <dbReference type="Proteomes" id="UP000186601"/>
    </source>
</evidence>
<dbReference type="AlphaFoldDB" id="A0A2R6S6M5"/>
<name>A0A2R6S6M5_9APHY</name>
<sequence>MDIRATKPEMLFLILSQLPSLRHLELINIYVPKEGEEKYQATLELVVDRHLDRLSINFDDASYYGHTMPPESIFLSLFRSVDALSMFGVHIDHDETAGDDNITGSLLPLHTLNFKHLEIRHVYPLGPLVAMMQSRSLLRSVETLQMDTTEYHGENVDALGILLDEVSSSLVHLALPTMFIPDGSGLQDTLLASMCKLETLRLTIGITDLIANWSKISHLLSSLIRSNSMLRKVDLGAEIHLASEDAIQSHYNHAAAAITGLEDTVLALAASGSLKQFTFFLRDHWPRVREKPFPEAISCFADVFPRLRKKGILKFVVKCAISQFN</sequence>
<protein>
    <submittedName>
        <fullName evidence="1">Uncharacterized protein</fullName>
    </submittedName>
</protein>
<evidence type="ECO:0000313" key="1">
    <source>
        <dbReference type="EMBL" id="PSS37938.1"/>
    </source>
</evidence>
<comment type="caution">
    <text evidence="1">The sequence shown here is derived from an EMBL/GenBank/DDBJ whole genome shotgun (WGS) entry which is preliminary data.</text>
</comment>
<gene>
    <name evidence="1" type="ORF">PHLCEN_2v195</name>
</gene>
<dbReference type="EMBL" id="MLYV02000016">
    <property type="protein sequence ID" value="PSS37938.1"/>
    <property type="molecule type" value="Genomic_DNA"/>
</dbReference>
<keyword evidence="2" id="KW-1185">Reference proteome</keyword>
<proteinExistence type="predicted"/>
<accession>A0A2R6S6M5</accession>
<reference evidence="1 2" key="1">
    <citation type="submission" date="2018-02" db="EMBL/GenBank/DDBJ databases">
        <title>Genome sequence of the basidiomycete white-rot fungus Phlebia centrifuga.</title>
        <authorList>
            <person name="Granchi Z."/>
            <person name="Peng M."/>
            <person name="de Vries R.P."/>
            <person name="Hilden K."/>
            <person name="Makela M.R."/>
            <person name="Grigoriev I."/>
            <person name="Riley R."/>
        </authorList>
    </citation>
    <scope>NUCLEOTIDE SEQUENCE [LARGE SCALE GENOMIC DNA]</scope>
    <source>
        <strain evidence="1 2">FBCC195</strain>
    </source>
</reference>